<dbReference type="PANTHER" id="PTHR10889:SF1">
    <property type="entry name" value="DEOXYRIBOSE-PHOSPHATE ALDOLASE"/>
    <property type="match status" value="1"/>
</dbReference>
<proteinExistence type="inferred from homology"/>
<organism evidence="8">
    <name type="scientific">marine sediment metagenome</name>
    <dbReference type="NCBI Taxonomy" id="412755"/>
    <lineage>
        <taxon>unclassified sequences</taxon>
        <taxon>metagenomes</taxon>
        <taxon>ecological metagenomes</taxon>
    </lineage>
</organism>
<evidence type="ECO:0000256" key="6">
    <source>
        <dbReference type="ARBA" id="ARBA00032755"/>
    </source>
</evidence>
<accession>A0A0F9ABY1</accession>
<evidence type="ECO:0000256" key="3">
    <source>
        <dbReference type="ARBA" id="ARBA00022490"/>
    </source>
</evidence>
<keyword evidence="3" id="KW-0963">Cytoplasm</keyword>
<dbReference type="InterPro" id="IPR028581">
    <property type="entry name" value="DeoC_typeI"/>
</dbReference>
<dbReference type="HAMAP" id="MF_00114">
    <property type="entry name" value="DeoC_type1"/>
    <property type="match status" value="1"/>
</dbReference>
<keyword evidence="4" id="KW-0456">Lyase</keyword>
<dbReference type="Gene3D" id="3.20.20.70">
    <property type="entry name" value="Aldolase class I"/>
    <property type="match status" value="1"/>
</dbReference>
<name>A0A0F9ABY1_9ZZZZ</name>
<evidence type="ECO:0000256" key="5">
    <source>
        <dbReference type="ARBA" id="ARBA00023270"/>
    </source>
</evidence>
<dbReference type="GO" id="GO:0016052">
    <property type="term" value="P:carbohydrate catabolic process"/>
    <property type="evidence" value="ECO:0007669"/>
    <property type="project" value="TreeGrafter"/>
</dbReference>
<evidence type="ECO:0000256" key="1">
    <source>
        <dbReference type="ARBA" id="ARBA00010936"/>
    </source>
</evidence>
<dbReference type="InterPro" id="IPR002915">
    <property type="entry name" value="DeoC/FbaB/LacD_aldolase"/>
</dbReference>
<reference evidence="8" key="1">
    <citation type="journal article" date="2015" name="Nature">
        <title>Complex archaea that bridge the gap between prokaryotes and eukaryotes.</title>
        <authorList>
            <person name="Spang A."/>
            <person name="Saw J.H."/>
            <person name="Jorgensen S.L."/>
            <person name="Zaremba-Niedzwiedzka K."/>
            <person name="Martijn J."/>
            <person name="Lind A.E."/>
            <person name="van Eijk R."/>
            <person name="Schleper C."/>
            <person name="Guy L."/>
            <person name="Ettema T.J."/>
        </authorList>
    </citation>
    <scope>NUCLEOTIDE SEQUENCE</scope>
</reference>
<evidence type="ECO:0000256" key="2">
    <source>
        <dbReference type="ARBA" id="ARBA00012515"/>
    </source>
</evidence>
<keyword evidence="5" id="KW-0704">Schiff base</keyword>
<dbReference type="InterPro" id="IPR011343">
    <property type="entry name" value="DeoC"/>
</dbReference>
<dbReference type="EC" id="4.1.2.4" evidence="2"/>
<evidence type="ECO:0000256" key="4">
    <source>
        <dbReference type="ARBA" id="ARBA00023239"/>
    </source>
</evidence>
<comment type="caution">
    <text evidence="8">The sequence shown here is derived from an EMBL/GenBank/DDBJ whole genome shotgun (WGS) entry which is preliminary data.</text>
</comment>
<sequence length="226" mass="23841">RELMYPPGQIAGAIDLAALKPEHTKEATILTCHTATRYQCASVCVKPCYVVAAAKELVGTGVSTGTVINFPHGSAVPDVAALEAYKAVGDGATELDMVVNIGEVLSAHWGVVLDGICAVRDIAHDNGALVKVILETCYLAPRVIKQVCRLCDDMRVDFVKTSTGFASEGATPNVIKLIQHAVQDRCLVKASGGIATYADAELYLNLGCSRLGSSKVKELLPPGHSH</sequence>
<dbReference type="Pfam" id="PF01791">
    <property type="entry name" value="DeoC"/>
    <property type="match status" value="1"/>
</dbReference>
<evidence type="ECO:0000256" key="7">
    <source>
        <dbReference type="ARBA" id="ARBA00048791"/>
    </source>
</evidence>
<protein>
    <recommendedName>
        <fullName evidence="2">deoxyribose-phosphate aldolase</fullName>
        <ecNumber evidence="2">4.1.2.4</ecNumber>
    </recommendedName>
    <alternativeName>
        <fullName evidence="6">2-deoxy-D-ribose 5-phosphate aldolase</fullName>
    </alternativeName>
</protein>
<dbReference type="SUPFAM" id="SSF51569">
    <property type="entry name" value="Aldolase"/>
    <property type="match status" value="1"/>
</dbReference>
<dbReference type="InterPro" id="IPR013785">
    <property type="entry name" value="Aldolase_TIM"/>
</dbReference>
<dbReference type="SMART" id="SM01133">
    <property type="entry name" value="DeoC"/>
    <property type="match status" value="1"/>
</dbReference>
<dbReference type="CDD" id="cd00959">
    <property type="entry name" value="DeoC"/>
    <property type="match status" value="1"/>
</dbReference>
<dbReference type="NCBIfam" id="TIGR00126">
    <property type="entry name" value="deoC"/>
    <property type="match status" value="1"/>
</dbReference>
<dbReference type="GO" id="GO:0005737">
    <property type="term" value="C:cytoplasm"/>
    <property type="evidence" value="ECO:0007669"/>
    <property type="project" value="InterPro"/>
</dbReference>
<feature type="non-terminal residue" evidence="8">
    <location>
        <position position="1"/>
    </location>
</feature>
<dbReference type="GO" id="GO:0004139">
    <property type="term" value="F:deoxyribose-phosphate aldolase activity"/>
    <property type="evidence" value="ECO:0007669"/>
    <property type="project" value="UniProtKB-EC"/>
</dbReference>
<dbReference type="AlphaFoldDB" id="A0A0F9ABY1"/>
<evidence type="ECO:0000313" key="8">
    <source>
        <dbReference type="EMBL" id="KKK95765.1"/>
    </source>
</evidence>
<dbReference type="GO" id="GO:0009264">
    <property type="term" value="P:deoxyribonucleotide catabolic process"/>
    <property type="evidence" value="ECO:0007669"/>
    <property type="project" value="InterPro"/>
</dbReference>
<dbReference type="EMBL" id="LAZR01046766">
    <property type="protein sequence ID" value="KKK95765.1"/>
    <property type="molecule type" value="Genomic_DNA"/>
</dbReference>
<dbReference type="PANTHER" id="PTHR10889">
    <property type="entry name" value="DEOXYRIBOSE-PHOSPHATE ALDOLASE"/>
    <property type="match status" value="1"/>
</dbReference>
<comment type="similarity">
    <text evidence="1">Belongs to the DeoC/FbaB aldolase family. DeoC type 1 subfamily.</text>
</comment>
<comment type="catalytic activity">
    <reaction evidence="7">
        <text>2-deoxy-D-ribose 5-phosphate = D-glyceraldehyde 3-phosphate + acetaldehyde</text>
        <dbReference type="Rhea" id="RHEA:12821"/>
        <dbReference type="ChEBI" id="CHEBI:15343"/>
        <dbReference type="ChEBI" id="CHEBI:59776"/>
        <dbReference type="ChEBI" id="CHEBI:62877"/>
        <dbReference type="EC" id="4.1.2.4"/>
    </reaction>
</comment>
<dbReference type="PIRSF" id="PIRSF001357">
    <property type="entry name" value="DeoC"/>
    <property type="match status" value="1"/>
</dbReference>
<gene>
    <name evidence="8" type="ORF">LCGC14_2669510</name>
</gene>